<protein>
    <submittedName>
        <fullName evidence="2">O-antigen ligase domain-containing protein</fullName>
    </submittedName>
</protein>
<feature type="transmembrane region" description="Helical" evidence="1">
    <location>
        <begin position="252"/>
        <end position="276"/>
    </location>
</feature>
<gene>
    <name evidence="2" type="ORF">H6G97_11860</name>
</gene>
<dbReference type="PANTHER" id="PTHR37422">
    <property type="entry name" value="TEICHURONIC ACID BIOSYNTHESIS PROTEIN TUAE"/>
    <property type="match status" value="1"/>
</dbReference>
<keyword evidence="3" id="KW-1185">Reference proteome</keyword>
<evidence type="ECO:0000256" key="1">
    <source>
        <dbReference type="SAM" id="Phobius"/>
    </source>
</evidence>
<feature type="transmembrane region" description="Helical" evidence="1">
    <location>
        <begin position="305"/>
        <end position="322"/>
    </location>
</feature>
<feature type="transmembrane region" description="Helical" evidence="1">
    <location>
        <begin position="185"/>
        <end position="205"/>
    </location>
</feature>
<evidence type="ECO:0000313" key="3">
    <source>
        <dbReference type="Proteomes" id="UP000623440"/>
    </source>
</evidence>
<sequence length="488" mass="54498">MNSRQILFNSFLQENYSPEERSLQGWMAIAGFILLTVVCYFAGATAALRLIYPVTALIVAIFLYLRHPILYISFTWWIWFLTPLATRLVDYRVGWDATRQMLIAPYLVVFITIATFLRHFPRASRQGGLPFVLAFIGVFYGFLVGLIYNQPIPVARGLLDWLSPIIFAFHLFSNWRDYPSYRQNIQRTFLWCVLILGTYGVYQFVVAPEWDRYWLIESKLFTSSGNPAPFEMRVWSTLHSVGPFGSVMQAGLLLLFTSSASLILPASAVGYLSFLLTQARTNWGGWLFGIILIIGSVKARIQMRLITIIVVMAICVVPLTTIEPISGVVAARLETFSNLEDDNSFKDRSGSYDRNLGLALSNGLGNGLGNIWKVNEKTGQIEVVVIDSGILDMFFTLGWFGAIFYMGGLILLIISVSGYGEGRFDSFISAARAIGISSAAQLIIGSGMLSVAGMILWGFLAMAMAGHKYYTNPQIPSNTHNFSKKSRI</sequence>
<accession>A0ABR8DLT1</accession>
<feature type="transmembrane region" description="Helical" evidence="1">
    <location>
        <begin position="50"/>
        <end position="79"/>
    </location>
</feature>
<dbReference type="Proteomes" id="UP000623440">
    <property type="component" value="Unassembled WGS sequence"/>
</dbReference>
<feature type="transmembrane region" description="Helical" evidence="1">
    <location>
        <begin position="439"/>
        <end position="460"/>
    </location>
</feature>
<feature type="transmembrane region" description="Helical" evidence="1">
    <location>
        <begin position="154"/>
        <end position="173"/>
    </location>
</feature>
<keyword evidence="1" id="KW-0472">Membrane</keyword>
<feature type="transmembrane region" description="Helical" evidence="1">
    <location>
        <begin position="397"/>
        <end position="419"/>
    </location>
</feature>
<feature type="transmembrane region" description="Helical" evidence="1">
    <location>
        <begin position="23"/>
        <end position="43"/>
    </location>
</feature>
<dbReference type="PANTHER" id="PTHR37422:SF13">
    <property type="entry name" value="LIPOPOLYSACCHARIDE BIOSYNTHESIS PROTEIN PA4999-RELATED"/>
    <property type="match status" value="1"/>
</dbReference>
<feature type="transmembrane region" description="Helical" evidence="1">
    <location>
        <begin position="99"/>
        <end position="117"/>
    </location>
</feature>
<feature type="transmembrane region" description="Helical" evidence="1">
    <location>
        <begin position="283"/>
        <end position="299"/>
    </location>
</feature>
<dbReference type="GO" id="GO:0016874">
    <property type="term" value="F:ligase activity"/>
    <property type="evidence" value="ECO:0007669"/>
    <property type="project" value="UniProtKB-KW"/>
</dbReference>
<dbReference type="EMBL" id="JACJSI010000017">
    <property type="protein sequence ID" value="MBD2530228.1"/>
    <property type="molecule type" value="Genomic_DNA"/>
</dbReference>
<keyword evidence="1" id="KW-1133">Transmembrane helix</keyword>
<feature type="transmembrane region" description="Helical" evidence="1">
    <location>
        <begin position="129"/>
        <end position="148"/>
    </location>
</feature>
<keyword evidence="2" id="KW-0436">Ligase</keyword>
<evidence type="ECO:0000313" key="2">
    <source>
        <dbReference type="EMBL" id="MBD2530228.1"/>
    </source>
</evidence>
<dbReference type="InterPro" id="IPR051533">
    <property type="entry name" value="WaaL-like"/>
</dbReference>
<name>A0ABR8DLT1_9NOSO</name>
<dbReference type="RefSeq" id="WP_190940786.1">
    <property type="nucleotide sequence ID" value="NZ_JACJSI010000017.1"/>
</dbReference>
<reference evidence="2 3" key="1">
    <citation type="journal article" date="2020" name="ISME J.">
        <title>Comparative genomics reveals insights into cyanobacterial evolution and habitat adaptation.</title>
        <authorList>
            <person name="Chen M.Y."/>
            <person name="Teng W.K."/>
            <person name="Zhao L."/>
            <person name="Hu C.X."/>
            <person name="Zhou Y.K."/>
            <person name="Han B.P."/>
            <person name="Song L.R."/>
            <person name="Shu W.S."/>
        </authorList>
    </citation>
    <scope>NUCLEOTIDE SEQUENCE [LARGE SCALE GENOMIC DNA]</scope>
    <source>
        <strain evidence="2 3">FACHB-838</strain>
    </source>
</reference>
<keyword evidence="1" id="KW-0812">Transmembrane</keyword>
<organism evidence="2 3">
    <name type="scientific">Nostoc flagelliforme FACHB-838</name>
    <dbReference type="NCBI Taxonomy" id="2692904"/>
    <lineage>
        <taxon>Bacteria</taxon>
        <taxon>Bacillati</taxon>
        <taxon>Cyanobacteriota</taxon>
        <taxon>Cyanophyceae</taxon>
        <taxon>Nostocales</taxon>
        <taxon>Nostocaceae</taxon>
        <taxon>Nostoc</taxon>
    </lineage>
</organism>
<comment type="caution">
    <text evidence="2">The sequence shown here is derived from an EMBL/GenBank/DDBJ whole genome shotgun (WGS) entry which is preliminary data.</text>
</comment>
<proteinExistence type="predicted"/>